<proteinExistence type="predicted"/>
<name>A0A9P7GD71_9AGAR</name>
<evidence type="ECO:0000313" key="4">
    <source>
        <dbReference type="Proteomes" id="UP000775547"/>
    </source>
</evidence>
<feature type="region of interest" description="Disordered" evidence="1">
    <location>
        <begin position="375"/>
        <end position="545"/>
    </location>
</feature>
<dbReference type="AlphaFoldDB" id="A0A9P7GD71"/>
<organism evidence="3 4">
    <name type="scientific">Asterophora parasitica</name>
    <dbReference type="NCBI Taxonomy" id="117018"/>
    <lineage>
        <taxon>Eukaryota</taxon>
        <taxon>Fungi</taxon>
        <taxon>Dikarya</taxon>
        <taxon>Basidiomycota</taxon>
        <taxon>Agaricomycotina</taxon>
        <taxon>Agaricomycetes</taxon>
        <taxon>Agaricomycetidae</taxon>
        <taxon>Agaricales</taxon>
        <taxon>Tricholomatineae</taxon>
        <taxon>Lyophyllaceae</taxon>
        <taxon>Asterophora</taxon>
    </lineage>
</organism>
<reference evidence="3" key="1">
    <citation type="submission" date="2020-07" db="EMBL/GenBank/DDBJ databases">
        <authorList>
            <person name="Nieuwenhuis M."/>
            <person name="Van De Peppel L.J.J."/>
        </authorList>
    </citation>
    <scope>NUCLEOTIDE SEQUENCE</scope>
    <source>
        <strain evidence="3">AP01</strain>
        <tissue evidence="3">Mycelium</tissue>
    </source>
</reference>
<dbReference type="Proteomes" id="UP000775547">
    <property type="component" value="Unassembled WGS sequence"/>
</dbReference>
<feature type="signal peptide" evidence="2">
    <location>
        <begin position="1"/>
        <end position="18"/>
    </location>
</feature>
<protein>
    <submittedName>
        <fullName evidence="3">Uncharacterized protein</fullName>
    </submittedName>
</protein>
<sequence length="561" mass="59349">MSPKTLGALASLLGLTAFLPPDDPAFLAGFESDADAVDASSSSVSCLSAVCGAKELKTEPELKKEDSRTGDGMARGESAPAGVGSSTSLCQPPSALAAMRAQGRESGRNSSPPMAPAAMCNRVTTTTSSSSTSSSSWSSSRTQTPSRSAATTKPVPTNLNANALSSTSSTLAPQDFIESKPLPNFLKRERVPDLSPQTLQTLTRLLLARIGTFYTLHPTRARRFGLRWFGPIVRWVVRKLGKQLRYQAAMIPDSVSSELNAHAQEDDSATEGPGPHIFSPRKTPRKSPRKKAAAAVHMEKLLEAFEDLALTHTATTTTTTTKAGALPTENLTTQKKNSKSAIRFMSAAWLDRRGDDLDADNADINLAAAAAAATAFSEDDTGSGSSDMKFSSSDEDSGSDMEISDEESEFDGDVDGDGGREEESDHDSDAAVEALGAGIQRLGLDEAAPGSGSPSSHDDDRGTTHSTSASASISHGAVKTNPSVTLDEGAKKEKEEKDSLERLDLEDSESGEDMEFSSSDADEDRKKSSSQCAPSSPNPVLPRIRCKRMHMRVPAQDFVKA</sequence>
<evidence type="ECO:0000313" key="3">
    <source>
        <dbReference type="EMBL" id="KAG5645160.1"/>
    </source>
</evidence>
<gene>
    <name evidence="3" type="ORF">DXG03_006784</name>
</gene>
<keyword evidence="4" id="KW-1185">Reference proteome</keyword>
<feature type="region of interest" description="Disordered" evidence="1">
    <location>
        <begin position="60"/>
        <end position="167"/>
    </location>
</feature>
<evidence type="ECO:0000256" key="1">
    <source>
        <dbReference type="SAM" id="MobiDB-lite"/>
    </source>
</evidence>
<feature type="compositionally biased region" description="Acidic residues" evidence="1">
    <location>
        <begin position="506"/>
        <end position="515"/>
    </location>
</feature>
<feature type="compositionally biased region" description="Low complexity" evidence="1">
    <location>
        <begin position="317"/>
        <end position="328"/>
    </location>
</feature>
<keyword evidence="2" id="KW-0732">Signal</keyword>
<feature type="compositionally biased region" description="Basic and acidic residues" evidence="1">
    <location>
        <begin position="60"/>
        <end position="69"/>
    </location>
</feature>
<dbReference type="EMBL" id="JABCKV010000047">
    <property type="protein sequence ID" value="KAG5645160.1"/>
    <property type="molecule type" value="Genomic_DNA"/>
</dbReference>
<evidence type="ECO:0000256" key="2">
    <source>
        <dbReference type="SAM" id="SignalP"/>
    </source>
</evidence>
<reference evidence="3" key="2">
    <citation type="submission" date="2021-10" db="EMBL/GenBank/DDBJ databases">
        <title>Phylogenomics reveals ancestral predisposition of the termite-cultivated fungus Termitomyces towards a domesticated lifestyle.</title>
        <authorList>
            <person name="Auxier B."/>
            <person name="Grum-Grzhimaylo A."/>
            <person name="Cardenas M.E."/>
            <person name="Lodge J.D."/>
            <person name="Laessoe T."/>
            <person name="Pedersen O."/>
            <person name="Smith M.E."/>
            <person name="Kuyper T.W."/>
            <person name="Franco-Molano E.A."/>
            <person name="Baroni T.J."/>
            <person name="Aanen D.K."/>
        </authorList>
    </citation>
    <scope>NUCLEOTIDE SEQUENCE</scope>
    <source>
        <strain evidence="3">AP01</strain>
        <tissue evidence="3">Mycelium</tissue>
    </source>
</reference>
<feature type="region of interest" description="Disordered" evidence="1">
    <location>
        <begin position="258"/>
        <end position="293"/>
    </location>
</feature>
<feature type="region of interest" description="Disordered" evidence="1">
    <location>
        <begin position="317"/>
        <end position="337"/>
    </location>
</feature>
<comment type="caution">
    <text evidence="3">The sequence shown here is derived from an EMBL/GenBank/DDBJ whole genome shotgun (WGS) entry which is preliminary data.</text>
</comment>
<feature type="compositionally biased region" description="Basic and acidic residues" evidence="1">
    <location>
        <begin position="417"/>
        <end position="429"/>
    </location>
</feature>
<feature type="compositionally biased region" description="Low complexity" evidence="1">
    <location>
        <begin position="464"/>
        <end position="477"/>
    </location>
</feature>
<feature type="chain" id="PRO_5040194140" evidence="2">
    <location>
        <begin position="19"/>
        <end position="561"/>
    </location>
</feature>
<feature type="compositionally biased region" description="Low complexity" evidence="1">
    <location>
        <begin position="124"/>
        <end position="167"/>
    </location>
</feature>
<feature type="compositionally biased region" description="Basic and acidic residues" evidence="1">
    <location>
        <begin position="488"/>
        <end position="505"/>
    </location>
</feature>
<feature type="compositionally biased region" description="Acidic residues" evidence="1">
    <location>
        <begin position="393"/>
        <end position="416"/>
    </location>
</feature>
<feature type="compositionally biased region" description="Basic residues" evidence="1">
    <location>
        <begin position="282"/>
        <end position="292"/>
    </location>
</feature>
<accession>A0A9P7GD71</accession>